<dbReference type="GO" id="GO:0005737">
    <property type="term" value="C:cytoplasm"/>
    <property type="evidence" value="ECO:0007669"/>
    <property type="project" value="UniProtKB-SubCell"/>
</dbReference>
<reference evidence="8" key="1">
    <citation type="submission" date="2014-12" db="EMBL/GenBank/DDBJ databases">
        <title>Insight into the proteome of Arion vulgaris.</title>
        <authorList>
            <person name="Aradska J."/>
            <person name="Bulat T."/>
            <person name="Smidak R."/>
            <person name="Sarate P."/>
            <person name="Gangsoo J."/>
            <person name="Sialana F."/>
            <person name="Bilban M."/>
            <person name="Lubec G."/>
        </authorList>
    </citation>
    <scope>NUCLEOTIDE SEQUENCE</scope>
    <source>
        <tissue evidence="8">Skin</tissue>
    </source>
</reference>
<evidence type="ECO:0000256" key="2">
    <source>
        <dbReference type="ARBA" id="ARBA00022490"/>
    </source>
</evidence>
<feature type="domain" description="CRAL-TRIO" evidence="7">
    <location>
        <begin position="352"/>
        <end position="503"/>
    </location>
</feature>
<proteinExistence type="predicted"/>
<feature type="non-terminal residue" evidence="8">
    <location>
        <position position="1"/>
    </location>
</feature>
<dbReference type="PANTHER" id="PTHR12112">
    <property type="entry name" value="BNIP - RELATED"/>
    <property type="match status" value="1"/>
</dbReference>
<dbReference type="CDD" id="cd00170">
    <property type="entry name" value="SEC14"/>
    <property type="match status" value="1"/>
</dbReference>
<evidence type="ECO:0000256" key="4">
    <source>
        <dbReference type="ARBA" id="ARBA00022801"/>
    </source>
</evidence>
<accession>A0A0B7A5L8</accession>
<dbReference type="Pfam" id="PF12496">
    <property type="entry name" value="BNIP2"/>
    <property type="match status" value="1"/>
</dbReference>
<evidence type="ECO:0000256" key="3">
    <source>
        <dbReference type="ARBA" id="ARBA00022723"/>
    </source>
</evidence>
<feature type="region of interest" description="Disordered" evidence="6">
    <location>
        <begin position="31"/>
        <end position="55"/>
    </location>
</feature>
<name>A0A0B7A5L8_9EUPU</name>
<evidence type="ECO:0000256" key="5">
    <source>
        <dbReference type="ARBA" id="ARBA00023211"/>
    </source>
</evidence>
<feature type="compositionally biased region" description="Acidic residues" evidence="6">
    <location>
        <begin position="287"/>
        <end position="299"/>
    </location>
</feature>
<sequence length="535" mass="59956">PLISEPTQLLPNQQQLRKEIYHTSAGRISISVGEESDGSSLTADSRNSQLPPSSTDQIIVNERAQVENIIESAKDAILEADDQLIVNFPENSASTSETVHDSSEFSELPSNFINSSHDLELTFQHELNLAFKSNITTFDPSNSDLSAVNFVNEAELKPVADSLNLNEPNAAEAQAVTSQPIPLSQQQPDPAVLPLNQFESLTFDPFNSLHTHTHVRNLSSASAGSVQGAVYSEEWQDDEIVEVGAQSGLENSDDESLRKKLVPDSNFADAAVLENDAEVEEVKDRKEEDEDDDSDTGDLEWERRRLLLPGDDTPVKTVDRPHIEPTLVGESTSQGVQRWKRVSVSGVDFDIDMQAVEPFKNVLSHGGYYDEGLSAIIVFYGCNLPSHRREDYTYIMDHLFHYVIHTLEELVADDYVIIYFHGSTPSRQMPSLSWLKRCYQSIDRRLRKNLKGLFLVHPTLWLRTVVMMTKPFISLKFSSKLRFVRTLEELNALVPLNNVSIPEIIVHYDIYHKHLPTPPVSPSHSHVSPSHIPSS</sequence>
<feature type="region of interest" description="Disordered" evidence="6">
    <location>
        <begin position="272"/>
        <end position="304"/>
    </location>
</feature>
<organism evidence="8">
    <name type="scientific">Arion vulgaris</name>
    <dbReference type="NCBI Taxonomy" id="1028688"/>
    <lineage>
        <taxon>Eukaryota</taxon>
        <taxon>Metazoa</taxon>
        <taxon>Spiralia</taxon>
        <taxon>Lophotrochozoa</taxon>
        <taxon>Mollusca</taxon>
        <taxon>Gastropoda</taxon>
        <taxon>Heterobranchia</taxon>
        <taxon>Euthyneura</taxon>
        <taxon>Panpulmonata</taxon>
        <taxon>Eupulmonata</taxon>
        <taxon>Stylommatophora</taxon>
        <taxon>Helicina</taxon>
        <taxon>Arionoidea</taxon>
        <taxon>Arionidae</taxon>
        <taxon>Arion</taxon>
    </lineage>
</organism>
<dbReference type="PANTHER" id="PTHR12112:SF22">
    <property type="entry name" value="MANGANESE-DEPENDENT INORGANIC PYROPHOSPHATASE-RELATED"/>
    <property type="match status" value="1"/>
</dbReference>
<dbReference type="AlphaFoldDB" id="A0A0B7A5L8"/>
<feature type="compositionally biased region" description="Polar residues" evidence="6">
    <location>
        <begin position="38"/>
        <end position="55"/>
    </location>
</feature>
<evidence type="ECO:0000259" key="7">
    <source>
        <dbReference type="PROSITE" id="PS50191"/>
    </source>
</evidence>
<evidence type="ECO:0000256" key="6">
    <source>
        <dbReference type="SAM" id="MobiDB-lite"/>
    </source>
</evidence>
<evidence type="ECO:0000313" key="8">
    <source>
        <dbReference type="EMBL" id="CEK76078.1"/>
    </source>
</evidence>
<comment type="subcellular location">
    <subcellularLocation>
        <location evidence="1">Cytoplasm</location>
    </subcellularLocation>
</comment>
<dbReference type="Gene3D" id="3.40.525.10">
    <property type="entry name" value="CRAL-TRIO lipid binding domain"/>
    <property type="match status" value="1"/>
</dbReference>
<keyword evidence="2" id="KW-0963">Cytoplasm</keyword>
<dbReference type="SUPFAM" id="SSF52087">
    <property type="entry name" value="CRAL/TRIO domain"/>
    <property type="match status" value="1"/>
</dbReference>
<dbReference type="PROSITE" id="PS50191">
    <property type="entry name" value="CRAL_TRIO"/>
    <property type="match status" value="1"/>
</dbReference>
<keyword evidence="4" id="KW-0378">Hydrolase</keyword>
<dbReference type="InterPro" id="IPR022181">
    <property type="entry name" value="Bcl2-/adenovirus-E1B"/>
</dbReference>
<dbReference type="FunFam" id="3.40.525.10:FF:000001">
    <property type="entry name" value="BCL2/adenovirus E1B protein-interacting protein 2"/>
    <property type="match status" value="1"/>
</dbReference>
<dbReference type="InterPro" id="IPR001251">
    <property type="entry name" value="CRAL-TRIO_dom"/>
</dbReference>
<dbReference type="EMBL" id="HACG01029213">
    <property type="protein sequence ID" value="CEK76078.1"/>
    <property type="molecule type" value="Transcribed_RNA"/>
</dbReference>
<dbReference type="InterPro" id="IPR036865">
    <property type="entry name" value="CRAL-TRIO_dom_sf"/>
</dbReference>
<gene>
    <name evidence="8" type="primary">ORF98331</name>
</gene>
<dbReference type="Pfam" id="PF13716">
    <property type="entry name" value="CRAL_TRIO_2"/>
    <property type="match status" value="1"/>
</dbReference>
<evidence type="ECO:0000256" key="1">
    <source>
        <dbReference type="ARBA" id="ARBA00004496"/>
    </source>
</evidence>
<keyword evidence="5" id="KW-0464">Manganese</keyword>
<protein>
    <recommendedName>
        <fullName evidence="7">CRAL-TRIO domain-containing protein</fullName>
    </recommendedName>
</protein>
<keyword evidence="3" id="KW-0479">Metal-binding</keyword>
<dbReference type="SMART" id="SM00516">
    <property type="entry name" value="SEC14"/>
    <property type="match status" value="1"/>
</dbReference>